<dbReference type="Gene3D" id="3.40.395.10">
    <property type="entry name" value="Adenoviral Proteinase, Chain A"/>
    <property type="match status" value="1"/>
</dbReference>
<dbReference type="SUPFAM" id="SSF54001">
    <property type="entry name" value="Cysteine proteinases"/>
    <property type="match status" value="1"/>
</dbReference>
<evidence type="ECO:0000313" key="8">
    <source>
        <dbReference type="EMBL" id="WVY92036.1"/>
    </source>
</evidence>
<feature type="transmembrane region" description="Helical" evidence="6">
    <location>
        <begin position="128"/>
        <end position="150"/>
    </location>
</feature>
<evidence type="ECO:0000256" key="4">
    <source>
        <dbReference type="ARBA" id="ARBA00022807"/>
    </source>
</evidence>
<dbReference type="PROSITE" id="PS50600">
    <property type="entry name" value="ULP_PROTEASE"/>
    <property type="match status" value="1"/>
</dbReference>
<dbReference type="Pfam" id="PF02902">
    <property type="entry name" value="Peptidase_C48"/>
    <property type="match status" value="1"/>
</dbReference>
<keyword evidence="4" id="KW-0788">Thiol protease</keyword>
<feature type="transmembrane region" description="Helical" evidence="6">
    <location>
        <begin position="69"/>
        <end position="90"/>
    </location>
</feature>
<keyword evidence="3" id="KW-0378">Hydrolase</keyword>
<feature type="compositionally biased region" description="Basic and acidic residues" evidence="5">
    <location>
        <begin position="530"/>
        <end position="540"/>
    </location>
</feature>
<keyword evidence="6" id="KW-0812">Transmembrane</keyword>
<dbReference type="InterPro" id="IPR038765">
    <property type="entry name" value="Papain-like_cys_pep_sf"/>
</dbReference>
<feature type="compositionally biased region" description="Basic and acidic residues" evidence="5">
    <location>
        <begin position="698"/>
        <end position="711"/>
    </location>
</feature>
<feature type="region of interest" description="Disordered" evidence="5">
    <location>
        <begin position="530"/>
        <end position="762"/>
    </location>
</feature>
<keyword evidence="9" id="KW-1185">Reference proteome</keyword>
<evidence type="ECO:0000256" key="6">
    <source>
        <dbReference type="SAM" id="Phobius"/>
    </source>
</evidence>
<accession>A0AAQ3RFH3</accession>
<dbReference type="InterPro" id="IPR003653">
    <property type="entry name" value="Peptidase_C48_C"/>
</dbReference>
<proteinExistence type="inferred from homology"/>
<dbReference type="GO" id="GO:0016929">
    <property type="term" value="F:deSUMOylase activity"/>
    <property type="evidence" value="ECO:0007669"/>
    <property type="project" value="TreeGrafter"/>
</dbReference>
<dbReference type="PANTHER" id="PTHR12606">
    <property type="entry name" value="SENTRIN/SUMO-SPECIFIC PROTEASE"/>
    <property type="match status" value="1"/>
</dbReference>
<evidence type="ECO:0000313" key="9">
    <source>
        <dbReference type="Proteomes" id="UP001374535"/>
    </source>
</evidence>
<dbReference type="Proteomes" id="UP001374535">
    <property type="component" value="Chromosome 11"/>
</dbReference>
<evidence type="ECO:0000256" key="1">
    <source>
        <dbReference type="ARBA" id="ARBA00005234"/>
    </source>
</evidence>
<dbReference type="GO" id="GO:0006508">
    <property type="term" value="P:proteolysis"/>
    <property type="evidence" value="ECO:0007669"/>
    <property type="project" value="UniProtKB-KW"/>
</dbReference>
<name>A0AAQ3RFH3_VIGMU</name>
<dbReference type="GO" id="GO:0016926">
    <property type="term" value="P:protein desumoylation"/>
    <property type="evidence" value="ECO:0007669"/>
    <property type="project" value="TreeGrafter"/>
</dbReference>
<feature type="compositionally biased region" description="Acidic residues" evidence="5">
    <location>
        <begin position="575"/>
        <end position="585"/>
    </location>
</feature>
<feature type="compositionally biased region" description="Acidic residues" evidence="5">
    <location>
        <begin position="734"/>
        <end position="744"/>
    </location>
</feature>
<protein>
    <recommendedName>
        <fullName evidence="7">Ubiquitin-like protease family profile domain-containing protein</fullName>
    </recommendedName>
</protein>
<feature type="domain" description="Ubiquitin-like protease family profile" evidence="7">
    <location>
        <begin position="810"/>
        <end position="998"/>
    </location>
</feature>
<evidence type="ECO:0000256" key="5">
    <source>
        <dbReference type="SAM" id="MobiDB-lite"/>
    </source>
</evidence>
<reference evidence="8 9" key="1">
    <citation type="journal article" date="2023" name="Life. Sci Alliance">
        <title>Evolutionary insights into 3D genome organization and epigenetic landscape of Vigna mungo.</title>
        <authorList>
            <person name="Junaid A."/>
            <person name="Singh B."/>
            <person name="Bhatia S."/>
        </authorList>
    </citation>
    <scope>NUCLEOTIDE SEQUENCE [LARGE SCALE GENOMIC DNA]</scope>
    <source>
        <strain evidence="8">Urdbean</strain>
    </source>
</reference>
<sequence>METTSAYEPLSRHEGKLSLDTKAKVMVHDSKLLTLNGFVSVIEGFHFRSAIEVLEVLGGSADKGQHCHLFSKGGVFWLSALLLMESYFVYPSTLVNSELSNSRSTIVYFWQAKEIVFLHRGSPLLKSFFWKGTLTLLWIVCPVSCCSVFWKVVVSMLRGVTSSPSTVEAFVAVVEVSSSSSPSGIEVLEEEVSIRAGRPSLTFFLQMGGFLAVGVVTWWIGKWTFGVFDFALESVCCFVIWETIFEYPGYELSGLLWQCQAWMKSSYVVHMNSLLQSRHERRLQQTPFKWLLEILDPIEVNMRLMKQMVRRWLVPFNVVDVVMTLGFAVGGLEVRFDESIVGKVSELFESTTIKLKDLINIFDTIVVKEDVDVDVAKRVTNIPCLVLDDLDSLWNYDWSTAIHTYLVQSLHRCNKKILTGAIEDSLSISGAVVALQLWLYERLSLHRDSSFKVFLRLLRFRSIHFETDEIEVLLKKGEVQFEWYLSPSDQQNPIIRSALNLDHVGRSEEAAEKMDDSFDSAFAGRGTEECAGHAAEKGGHDGGAGEEDEEAANDEAAVDGNEEAGGEEGGHQEPAAEEGEPEEGGTEQSLLEEVAPQEAPIDKAGTEEATEQGGASVEAEPEVGPHDEAAPEEGADEVAGLGKVEDEVGAPEKGGPEEGATEQSLLEEVAPQEAPIVKAGTEEAIEQGGACVEAEPEVGPHDEAAPGKVEDEVGAPEKGGHEQRADEEGRDIEGADEEVGDEEPQQQPPPFIDMGDDDDDEVKSLGEPMEVEPLDTFVGDPRESVDLFHLHYLLTRKGIVHRYACEINGQLLTTKDCNSLGPRECVDNMVIIFATTVFMYFEKRSTGLIKRIIFSPMFAVIAVSATHFLEDNNKRIVNRHVWQVDDYQAYFHNDLVRVEDLLSADWVFIPVLSGGHWWCYALQVCSMKFFVIDSLEKGIRGRVGIDRSIAKNIKHLWSQLSNTLEDSKIDFNVIVAKIPVQPNTYDCGVIMMKVFEIWDGDDKYDGKSMPNYTNEQLAEFRKKYICDWILDEDNALPSICHYVSDYSKAVIAYQGMCIKTTRWLPGTSIHLCHSVSDYTDAVIAYQELWVKVNVLGFLGTSIHLCHSVSDYTEAVIAYQELCTKTSRWLPGVKVNVIGFLGTSIHLCEYVSDYTEAVIAYQELCTKTSRWLPGVKVNVLSFLGTSIHLCEYVSDYTHAVIAYQELCTKT</sequence>
<keyword evidence="6" id="KW-0472">Membrane</keyword>
<dbReference type="PANTHER" id="PTHR12606:SF1">
    <property type="entry name" value="UBIQUITIN-LIKE-SPECIFIC PROTEASE 1A"/>
    <property type="match status" value="1"/>
</dbReference>
<evidence type="ECO:0000259" key="7">
    <source>
        <dbReference type="PROSITE" id="PS50600"/>
    </source>
</evidence>
<organism evidence="8 9">
    <name type="scientific">Vigna mungo</name>
    <name type="common">Black gram</name>
    <name type="synonym">Phaseolus mungo</name>
    <dbReference type="NCBI Taxonomy" id="3915"/>
    <lineage>
        <taxon>Eukaryota</taxon>
        <taxon>Viridiplantae</taxon>
        <taxon>Streptophyta</taxon>
        <taxon>Embryophyta</taxon>
        <taxon>Tracheophyta</taxon>
        <taxon>Spermatophyta</taxon>
        <taxon>Magnoliopsida</taxon>
        <taxon>eudicotyledons</taxon>
        <taxon>Gunneridae</taxon>
        <taxon>Pentapetalae</taxon>
        <taxon>rosids</taxon>
        <taxon>fabids</taxon>
        <taxon>Fabales</taxon>
        <taxon>Fabaceae</taxon>
        <taxon>Papilionoideae</taxon>
        <taxon>50 kb inversion clade</taxon>
        <taxon>NPAAA clade</taxon>
        <taxon>indigoferoid/millettioid clade</taxon>
        <taxon>Phaseoleae</taxon>
        <taxon>Vigna</taxon>
    </lineage>
</organism>
<gene>
    <name evidence="8" type="ORF">V8G54_037550</name>
</gene>
<evidence type="ECO:0000256" key="3">
    <source>
        <dbReference type="ARBA" id="ARBA00022801"/>
    </source>
</evidence>
<dbReference type="AlphaFoldDB" id="A0AAQ3RFH3"/>
<keyword evidence="2" id="KW-0645">Protease</keyword>
<dbReference type="EMBL" id="CP144690">
    <property type="protein sequence ID" value="WVY92036.1"/>
    <property type="molecule type" value="Genomic_DNA"/>
</dbReference>
<evidence type="ECO:0000256" key="2">
    <source>
        <dbReference type="ARBA" id="ARBA00022670"/>
    </source>
</evidence>
<keyword evidence="6" id="KW-1133">Transmembrane helix</keyword>
<feature type="compositionally biased region" description="Basic and acidic residues" evidence="5">
    <location>
        <begin position="718"/>
        <end position="733"/>
    </location>
</feature>
<comment type="similarity">
    <text evidence="1">Belongs to the peptidase C48 family.</text>
</comment>
<feature type="compositionally biased region" description="Acidic residues" evidence="5">
    <location>
        <begin position="544"/>
        <end position="566"/>
    </location>
</feature>
<dbReference type="GO" id="GO:0005634">
    <property type="term" value="C:nucleus"/>
    <property type="evidence" value="ECO:0007669"/>
    <property type="project" value="TreeGrafter"/>
</dbReference>
<feature type="transmembrane region" description="Helical" evidence="6">
    <location>
        <begin position="201"/>
        <end position="221"/>
    </location>
</feature>